<gene>
    <name evidence="3" type="ORF">URODEC1_LOCUS43477</name>
</gene>
<name>A0ABC8ZCQ1_9POAL</name>
<sequence>MIAGHGEARQEVTALKIDRSAAPVSRRTSSEPRREADERSPLVPDSPWMEHARSRSRSRIAHGGKAGEHSDVTEQQTAGSGESSKKTEELNNGIKHSDLAIGEKKFNNYMFMECEYKYLLRPFRTWEEKVVMILHVVRNREFTQFDPSLGRCAPYRFNEFNIAFFDFDKESEVVHGPQFRDIHPSRYDELESSFNVISIKITESDVRYPMNIYGTILARDYNDYRCVYLFKRGRDDPQVITRKNRVLALTGPYRALAAHSNMYFEFDLKMKGEEGAVDEDFSKGFIVLSVFRHTSGIPCTFSLNSYLSSVDMVCVPLRRVLEASIGVNFFNGKSTFTGKIFASTSGSCTSKMVMYDSKVAGTKTQFGSDGSVSLSRHIVAVPRGEDLLLYFVVCDSYNKCRRLKFVISHDVDERTCNLGTYRLQVKIIWKGVFRQHRIMLKHIGDTRVLW</sequence>
<evidence type="ECO:0000259" key="2">
    <source>
        <dbReference type="Pfam" id="PF20241"/>
    </source>
</evidence>
<accession>A0ABC8ZCQ1</accession>
<dbReference type="EMBL" id="OZ075128">
    <property type="protein sequence ID" value="CAL4959042.1"/>
    <property type="molecule type" value="Genomic_DNA"/>
</dbReference>
<dbReference type="InterPro" id="IPR046533">
    <property type="entry name" value="DUF6598"/>
</dbReference>
<feature type="region of interest" description="Disordered" evidence="1">
    <location>
        <begin position="1"/>
        <end position="91"/>
    </location>
</feature>
<dbReference type="AlphaFoldDB" id="A0ABC8ZCQ1"/>
<dbReference type="PANTHER" id="PTHR33065:SF186">
    <property type="entry name" value="OS08G0134900 PROTEIN"/>
    <property type="match status" value="1"/>
</dbReference>
<keyword evidence="4" id="KW-1185">Reference proteome</keyword>
<feature type="compositionally biased region" description="Basic and acidic residues" evidence="1">
    <location>
        <begin position="1"/>
        <end position="10"/>
    </location>
</feature>
<dbReference type="PANTHER" id="PTHR33065">
    <property type="entry name" value="OS07G0486400 PROTEIN"/>
    <property type="match status" value="1"/>
</dbReference>
<organism evidence="3 4">
    <name type="scientific">Urochloa decumbens</name>
    <dbReference type="NCBI Taxonomy" id="240449"/>
    <lineage>
        <taxon>Eukaryota</taxon>
        <taxon>Viridiplantae</taxon>
        <taxon>Streptophyta</taxon>
        <taxon>Embryophyta</taxon>
        <taxon>Tracheophyta</taxon>
        <taxon>Spermatophyta</taxon>
        <taxon>Magnoliopsida</taxon>
        <taxon>Liliopsida</taxon>
        <taxon>Poales</taxon>
        <taxon>Poaceae</taxon>
        <taxon>PACMAD clade</taxon>
        <taxon>Panicoideae</taxon>
        <taxon>Panicodae</taxon>
        <taxon>Paniceae</taxon>
        <taxon>Melinidinae</taxon>
        <taxon>Urochloa</taxon>
    </lineage>
</organism>
<feature type="compositionally biased region" description="Basic and acidic residues" evidence="1">
    <location>
        <begin position="28"/>
        <end position="40"/>
    </location>
</feature>
<feature type="compositionally biased region" description="Polar residues" evidence="1">
    <location>
        <begin position="73"/>
        <end position="82"/>
    </location>
</feature>
<feature type="domain" description="DUF6598" evidence="2">
    <location>
        <begin position="194"/>
        <end position="427"/>
    </location>
</feature>
<evidence type="ECO:0000256" key="1">
    <source>
        <dbReference type="SAM" id="MobiDB-lite"/>
    </source>
</evidence>
<dbReference type="Proteomes" id="UP001497457">
    <property type="component" value="Chromosome 18b"/>
</dbReference>
<evidence type="ECO:0000313" key="3">
    <source>
        <dbReference type="EMBL" id="CAL4959042.1"/>
    </source>
</evidence>
<dbReference type="Pfam" id="PF20241">
    <property type="entry name" value="DUF6598"/>
    <property type="match status" value="1"/>
</dbReference>
<evidence type="ECO:0000313" key="4">
    <source>
        <dbReference type="Proteomes" id="UP001497457"/>
    </source>
</evidence>
<reference evidence="3 4" key="2">
    <citation type="submission" date="2024-10" db="EMBL/GenBank/DDBJ databases">
        <authorList>
            <person name="Ryan C."/>
        </authorList>
    </citation>
    <scope>NUCLEOTIDE SEQUENCE [LARGE SCALE GENOMIC DNA]</scope>
</reference>
<proteinExistence type="predicted"/>
<protein>
    <recommendedName>
        <fullName evidence="2">DUF6598 domain-containing protein</fullName>
    </recommendedName>
</protein>
<reference evidence="4" key="1">
    <citation type="submission" date="2024-06" db="EMBL/GenBank/DDBJ databases">
        <authorList>
            <person name="Ryan C."/>
        </authorList>
    </citation>
    <scope>NUCLEOTIDE SEQUENCE [LARGE SCALE GENOMIC DNA]</scope>
</reference>